<organism evidence="2 3">
    <name type="scientific">Thermotomaculum hydrothermale</name>
    <dbReference type="NCBI Taxonomy" id="981385"/>
    <lineage>
        <taxon>Bacteria</taxon>
        <taxon>Pseudomonadati</taxon>
        <taxon>Acidobacteriota</taxon>
        <taxon>Holophagae</taxon>
        <taxon>Thermotomaculales</taxon>
        <taxon>Thermotomaculaceae</taxon>
        <taxon>Thermotomaculum</taxon>
    </lineage>
</organism>
<evidence type="ECO:0000259" key="1">
    <source>
        <dbReference type="Pfam" id="PF08241"/>
    </source>
</evidence>
<reference evidence="2 3" key="1">
    <citation type="journal article" date="2012" name="Extremophiles">
        <title>Thermotomaculum hydrothermale gen. nov., sp. nov., a novel heterotrophic thermophile within the phylum Acidobacteria from a deep-sea hydrothermal vent chimney in the Southern Okinawa Trough.</title>
        <authorList>
            <person name="Izumi H."/>
            <person name="Nunoura T."/>
            <person name="Miyazaki M."/>
            <person name="Mino S."/>
            <person name="Toki T."/>
            <person name="Takai K."/>
            <person name="Sako Y."/>
            <person name="Sawabe T."/>
            <person name="Nakagawa S."/>
        </authorList>
    </citation>
    <scope>NUCLEOTIDE SEQUENCE [LARGE SCALE GENOMIC DNA]</scope>
    <source>
        <strain evidence="2 3">AC55</strain>
    </source>
</reference>
<dbReference type="InterPro" id="IPR050508">
    <property type="entry name" value="Methyltransf_Superfamily"/>
</dbReference>
<sequence>MKYRIFDSYAKDYDNWYERNKLVYLSELEALKRVVPEKGVGLEIGVGTGRFASPLGVKYGIDPSFKMAEFAKRRGVETVIGRGEKLPFKTGVFDFVLIVVTVCYFDEPLKAFLEAKRVLKEKGKIIVGFVDEESFLGQFYLEKKQSSIFYKDASFYSAFKVISMLTQAGFGNFNFYQTLFSLPSEIKDIEQPKKGIGEGGFVVISAESE</sequence>
<dbReference type="InterPro" id="IPR029063">
    <property type="entry name" value="SAM-dependent_MTases_sf"/>
</dbReference>
<dbReference type="Gene3D" id="3.40.50.150">
    <property type="entry name" value="Vaccinia Virus protein VP39"/>
    <property type="match status" value="1"/>
</dbReference>
<proteinExistence type="predicted"/>
<dbReference type="Pfam" id="PF08241">
    <property type="entry name" value="Methyltransf_11"/>
    <property type="match status" value="1"/>
</dbReference>
<protein>
    <recommendedName>
        <fullName evidence="1">Methyltransferase type 11 domain-containing protein</fullName>
    </recommendedName>
</protein>
<name>A0A7R6PN43_9BACT</name>
<dbReference type="PANTHER" id="PTHR42912:SF80">
    <property type="entry name" value="METHYLTRANSFERASE DOMAIN-CONTAINING PROTEIN"/>
    <property type="match status" value="1"/>
</dbReference>
<dbReference type="CDD" id="cd02440">
    <property type="entry name" value="AdoMet_MTases"/>
    <property type="match status" value="1"/>
</dbReference>
<feature type="domain" description="Methyltransferase type 11" evidence="1">
    <location>
        <begin position="42"/>
        <end position="127"/>
    </location>
</feature>
<accession>A0A7R6PN43</accession>
<dbReference type="PANTHER" id="PTHR42912">
    <property type="entry name" value="METHYLTRANSFERASE"/>
    <property type="match status" value="1"/>
</dbReference>
<dbReference type="KEGG" id="thyd:TTHT_1642"/>
<evidence type="ECO:0000313" key="3">
    <source>
        <dbReference type="Proteomes" id="UP000595564"/>
    </source>
</evidence>
<dbReference type="RefSeq" id="WP_201327426.1">
    <property type="nucleotide sequence ID" value="NZ_AP017470.1"/>
</dbReference>
<keyword evidence="3" id="KW-1185">Reference proteome</keyword>
<evidence type="ECO:0000313" key="2">
    <source>
        <dbReference type="EMBL" id="BBB33127.1"/>
    </source>
</evidence>
<dbReference type="GO" id="GO:0008757">
    <property type="term" value="F:S-adenosylmethionine-dependent methyltransferase activity"/>
    <property type="evidence" value="ECO:0007669"/>
    <property type="project" value="InterPro"/>
</dbReference>
<dbReference type="Proteomes" id="UP000595564">
    <property type="component" value="Chromosome"/>
</dbReference>
<dbReference type="InterPro" id="IPR013216">
    <property type="entry name" value="Methyltransf_11"/>
</dbReference>
<dbReference type="SUPFAM" id="SSF53335">
    <property type="entry name" value="S-adenosyl-L-methionine-dependent methyltransferases"/>
    <property type="match status" value="1"/>
</dbReference>
<dbReference type="AlphaFoldDB" id="A0A7R6PN43"/>
<dbReference type="EMBL" id="AP017470">
    <property type="protein sequence ID" value="BBB33127.1"/>
    <property type="molecule type" value="Genomic_DNA"/>
</dbReference>
<gene>
    <name evidence="2" type="ORF">TTHT_1642</name>
</gene>